<feature type="chain" id="PRO_5024908546" description="LPXTG cell wall anchor domain-containing protein" evidence="3">
    <location>
        <begin position="25"/>
        <end position="160"/>
    </location>
</feature>
<reference evidence="4 5" key="1">
    <citation type="submission" date="2019-09" db="EMBL/GenBank/DDBJ databases">
        <title>Vancomyinc resistant enterococci isolated from farm animals in Switzerland.</title>
        <authorList>
            <person name="Stevens M.J.A."/>
            <person name="Stephan R."/>
            <person name="Morach M."/>
            <person name="Nuesch-Inderbinen M."/>
        </authorList>
    </citation>
    <scope>NUCLEOTIDE SEQUENCE [LARGE SCALE GENOMIC DNA]</scope>
    <source>
        <strain evidence="4 5">GH27</strain>
    </source>
</reference>
<organism evidence="4 5">
    <name type="scientific">Enterococcus durans</name>
    <dbReference type="NCBI Taxonomy" id="53345"/>
    <lineage>
        <taxon>Bacteria</taxon>
        <taxon>Bacillati</taxon>
        <taxon>Bacillota</taxon>
        <taxon>Bacilli</taxon>
        <taxon>Lactobacillales</taxon>
        <taxon>Enterococcaceae</taxon>
        <taxon>Enterococcus</taxon>
    </lineage>
</organism>
<dbReference type="Proteomes" id="UP000326078">
    <property type="component" value="Unassembled WGS sequence"/>
</dbReference>
<feature type="region of interest" description="Disordered" evidence="1">
    <location>
        <begin position="40"/>
        <end position="123"/>
    </location>
</feature>
<dbReference type="AlphaFoldDB" id="A0A5N0Z2I4"/>
<evidence type="ECO:0000313" key="5">
    <source>
        <dbReference type="Proteomes" id="UP000326078"/>
    </source>
</evidence>
<sequence>MKKSMQYILLSSFMLLLGTVQAEASQQAETEVEVTFLRPITPDPEQLPGGSHAGETNETLESNEEEETIPESEEIKGAAGSFNPPASVLDSNRQGLVGTNKTQNVKSAASTTQKKQSVRSSQAVRYPETGTTLHMLAKWVGGIFVLLAALGWKKTKREVV</sequence>
<dbReference type="RefSeq" id="WP_151026482.1">
    <property type="nucleotide sequence ID" value="NZ_VYUK01000002.1"/>
</dbReference>
<keyword evidence="2" id="KW-0812">Transmembrane</keyword>
<feature type="compositionally biased region" description="Acidic residues" evidence="1">
    <location>
        <begin position="61"/>
        <end position="72"/>
    </location>
</feature>
<keyword evidence="2" id="KW-0472">Membrane</keyword>
<keyword evidence="2" id="KW-1133">Transmembrane helix</keyword>
<gene>
    <name evidence="4" type="ORF">F6X95_01215</name>
</gene>
<evidence type="ECO:0008006" key="6">
    <source>
        <dbReference type="Google" id="ProtNLM"/>
    </source>
</evidence>
<accession>A0A5N0Z2I4</accession>
<name>A0A5N0Z2I4_9ENTE</name>
<proteinExistence type="predicted"/>
<evidence type="ECO:0000256" key="3">
    <source>
        <dbReference type="SAM" id="SignalP"/>
    </source>
</evidence>
<feature type="compositionally biased region" description="Polar residues" evidence="1">
    <location>
        <begin position="89"/>
        <end position="123"/>
    </location>
</feature>
<evidence type="ECO:0000256" key="2">
    <source>
        <dbReference type="SAM" id="Phobius"/>
    </source>
</evidence>
<feature type="transmembrane region" description="Helical" evidence="2">
    <location>
        <begin position="133"/>
        <end position="152"/>
    </location>
</feature>
<keyword evidence="3" id="KW-0732">Signal</keyword>
<feature type="signal peptide" evidence="3">
    <location>
        <begin position="1"/>
        <end position="24"/>
    </location>
</feature>
<protein>
    <recommendedName>
        <fullName evidence="6">LPXTG cell wall anchor domain-containing protein</fullName>
    </recommendedName>
</protein>
<dbReference type="EMBL" id="VYUT01000001">
    <property type="protein sequence ID" value="KAA9208734.1"/>
    <property type="molecule type" value="Genomic_DNA"/>
</dbReference>
<comment type="caution">
    <text evidence="4">The sequence shown here is derived from an EMBL/GenBank/DDBJ whole genome shotgun (WGS) entry which is preliminary data.</text>
</comment>
<evidence type="ECO:0000313" key="4">
    <source>
        <dbReference type="EMBL" id="KAA9208734.1"/>
    </source>
</evidence>
<evidence type="ECO:0000256" key="1">
    <source>
        <dbReference type="SAM" id="MobiDB-lite"/>
    </source>
</evidence>